<evidence type="ECO:0000313" key="8">
    <source>
        <dbReference type="Proteomes" id="UP001501094"/>
    </source>
</evidence>
<evidence type="ECO:0000256" key="3">
    <source>
        <dbReference type="ARBA" id="ARBA00022630"/>
    </source>
</evidence>
<dbReference type="SUPFAM" id="SSF55469">
    <property type="entry name" value="FMN-dependent nitroreductase-like"/>
    <property type="match status" value="1"/>
</dbReference>
<dbReference type="PANTHER" id="PTHR43673">
    <property type="entry name" value="NAD(P)H NITROREDUCTASE YDGI-RELATED"/>
    <property type="match status" value="1"/>
</dbReference>
<dbReference type="PANTHER" id="PTHR43673:SF2">
    <property type="entry name" value="NITROREDUCTASE"/>
    <property type="match status" value="1"/>
</dbReference>
<evidence type="ECO:0000259" key="6">
    <source>
        <dbReference type="Pfam" id="PF00881"/>
    </source>
</evidence>
<dbReference type="Gene3D" id="3.40.109.10">
    <property type="entry name" value="NADH Oxidase"/>
    <property type="match status" value="1"/>
</dbReference>
<dbReference type="Pfam" id="PF00881">
    <property type="entry name" value="Nitroreductase"/>
    <property type="match status" value="1"/>
</dbReference>
<evidence type="ECO:0000256" key="5">
    <source>
        <dbReference type="ARBA" id="ARBA00023002"/>
    </source>
</evidence>
<proteinExistence type="inferred from homology"/>
<reference evidence="7 8" key="1">
    <citation type="journal article" date="2019" name="Int. J. Syst. Evol. Microbiol.">
        <title>The Global Catalogue of Microorganisms (GCM) 10K type strain sequencing project: providing services to taxonomists for standard genome sequencing and annotation.</title>
        <authorList>
            <consortium name="The Broad Institute Genomics Platform"/>
            <consortium name="The Broad Institute Genome Sequencing Center for Infectious Disease"/>
            <person name="Wu L."/>
            <person name="Ma J."/>
        </authorList>
    </citation>
    <scope>NUCLEOTIDE SEQUENCE [LARGE SCALE GENOMIC DNA]</scope>
    <source>
        <strain evidence="7 8">JCM 14326</strain>
    </source>
</reference>
<gene>
    <name evidence="7" type="ORF">GCM10009751_16040</name>
</gene>
<keyword evidence="5" id="KW-0560">Oxidoreductase</keyword>
<dbReference type="InterPro" id="IPR000415">
    <property type="entry name" value="Nitroreductase-like"/>
</dbReference>
<keyword evidence="4" id="KW-0288">FMN</keyword>
<feature type="domain" description="Nitroreductase" evidence="6">
    <location>
        <begin position="7"/>
        <end position="178"/>
    </location>
</feature>
<dbReference type="Proteomes" id="UP001501094">
    <property type="component" value="Unassembled WGS sequence"/>
</dbReference>
<accession>A0ABN2NCW2</accession>
<dbReference type="InterPro" id="IPR029479">
    <property type="entry name" value="Nitroreductase"/>
</dbReference>
<dbReference type="EMBL" id="BAAANL010000003">
    <property type="protein sequence ID" value="GAA1859357.1"/>
    <property type="molecule type" value="Genomic_DNA"/>
</dbReference>
<dbReference type="RefSeq" id="WP_344101394.1">
    <property type="nucleotide sequence ID" value="NZ_BAAANL010000003.1"/>
</dbReference>
<evidence type="ECO:0000256" key="2">
    <source>
        <dbReference type="ARBA" id="ARBA00007118"/>
    </source>
</evidence>
<evidence type="ECO:0000256" key="4">
    <source>
        <dbReference type="ARBA" id="ARBA00022643"/>
    </source>
</evidence>
<organism evidence="7 8">
    <name type="scientific">Myceligenerans crystallogenes</name>
    <dbReference type="NCBI Taxonomy" id="316335"/>
    <lineage>
        <taxon>Bacteria</taxon>
        <taxon>Bacillati</taxon>
        <taxon>Actinomycetota</taxon>
        <taxon>Actinomycetes</taxon>
        <taxon>Micrococcales</taxon>
        <taxon>Promicromonosporaceae</taxon>
        <taxon>Myceligenerans</taxon>
    </lineage>
</organism>
<evidence type="ECO:0000313" key="7">
    <source>
        <dbReference type="EMBL" id="GAA1859357.1"/>
    </source>
</evidence>
<keyword evidence="3" id="KW-0285">Flavoprotein</keyword>
<keyword evidence="8" id="KW-1185">Reference proteome</keyword>
<dbReference type="CDD" id="cd02062">
    <property type="entry name" value="Nitro_FMN_reductase"/>
    <property type="match status" value="1"/>
</dbReference>
<protein>
    <recommendedName>
        <fullName evidence="6">Nitroreductase domain-containing protein</fullName>
    </recommendedName>
</protein>
<name>A0ABN2NCW2_9MICO</name>
<comment type="cofactor">
    <cofactor evidence="1">
        <name>FMN</name>
        <dbReference type="ChEBI" id="CHEBI:58210"/>
    </cofactor>
</comment>
<comment type="similarity">
    <text evidence="2">Belongs to the nitroreductase family.</text>
</comment>
<sequence>MEFQDVVRRRRMHRRFDGEPVPPRAVDRMLGNAVRAPNAGFSQGWAFVVADDAEARARFWTAATPPSAGARSDRDMSGWLAGMRTAPVIVLVLTSKAAYLRRYAERDKGWADLDESRWPVPFWHVDAGMAALLILQTAVDEGLGACFFGVPPARVQEVRSAFTIPGEFEITGAIAVGHPATGGAAGSPGRRRRKPLSDVVFRGRFTATDAPG</sequence>
<evidence type="ECO:0000256" key="1">
    <source>
        <dbReference type="ARBA" id="ARBA00001917"/>
    </source>
</evidence>
<comment type="caution">
    <text evidence="7">The sequence shown here is derived from an EMBL/GenBank/DDBJ whole genome shotgun (WGS) entry which is preliminary data.</text>
</comment>